<evidence type="ECO:0000313" key="6">
    <source>
        <dbReference type="Proteomes" id="UP000838100"/>
    </source>
</evidence>
<dbReference type="RefSeq" id="WP_237444594.1">
    <property type="nucleotide sequence ID" value="NZ_CAKLPX010000002.1"/>
</dbReference>
<dbReference type="Proteomes" id="UP000838100">
    <property type="component" value="Unassembled WGS sequence"/>
</dbReference>
<dbReference type="SUPFAM" id="SSF53850">
    <property type="entry name" value="Periplasmic binding protein-like II"/>
    <property type="match status" value="1"/>
</dbReference>
<accession>A0ABN8EHN5</accession>
<dbReference type="InterPro" id="IPR050682">
    <property type="entry name" value="ModA/WtpA"/>
</dbReference>
<dbReference type="NCBIfam" id="TIGR01256">
    <property type="entry name" value="modA"/>
    <property type="match status" value="1"/>
</dbReference>
<organism evidence="5 6">
    <name type="scientific">Sinobacterium norvegicum</name>
    <dbReference type="NCBI Taxonomy" id="1641715"/>
    <lineage>
        <taxon>Bacteria</taxon>
        <taxon>Pseudomonadati</taxon>
        <taxon>Pseudomonadota</taxon>
        <taxon>Gammaproteobacteria</taxon>
        <taxon>Cellvibrionales</taxon>
        <taxon>Spongiibacteraceae</taxon>
        <taxon>Sinobacterium</taxon>
    </lineage>
</organism>
<keyword evidence="2" id="KW-0479">Metal-binding</keyword>
<dbReference type="InterPro" id="IPR005950">
    <property type="entry name" value="ModA"/>
</dbReference>
<comment type="caution">
    <text evidence="5">The sequence shown here is derived from an EMBL/GenBank/DDBJ whole genome shotgun (WGS) entry which is preliminary data.</text>
</comment>
<dbReference type="EMBL" id="CAKLPX010000002">
    <property type="protein sequence ID" value="CAH0991895.1"/>
    <property type="molecule type" value="Genomic_DNA"/>
</dbReference>
<comment type="similarity">
    <text evidence="1">Belongs to the bacterial solute-binding protein ModA family.</text>
</comment>
<dbReference type="Pfam" id="PF13531">
    <property type="entry name" value="SBP_bac_11"/>
    <property type="match status" value="1"/>
</dbReference>
<feature type="signal peptide" evidence="4">
    <location>
        <begin position="1"/>
        <end position="23"/>
    </location>
</feature>
<evidence type="ECO:0000256" key="1">
    <source>
        <dbReference type="ARBA" id="ARBA00009175"/>
    </source>
</evidence>
<dbReference type="Gene3D" id="3.40.190.10">
    <property type="entry name" value="Periplasmic binding protein-like II"/>
    <property type="match status" value="2"/>
</dbReference>
<feature type="chain" id="PRO_5046177113" evidence="4">
    <location>
        <begin position="24"/>
        <end position="259"/>
    </location>
</feature>
<dbReference type="PANTHER" id="PTHR30632:SF14">
    <property type="entry name" value="TUNGSTATE_MOLYBDATE_CHROMATE-BINDING PROTEIN MODA"/>
    <property type="match status" value="1"/>
</dbReference>
<dbReference type="PANTHER" id="PTHR30632">
    <property type="entry name" value="MOLYBDATE-BINDING PERIPLASMIC PROTEIN"/>
    <property type="match status" value="1"/>
</dbReference>
<evidence type="ECO:0000256" key="2">
    <source>
        <dbReference type="ARBA" id="ARBA00022723"/>
    </source>
</evidence>
<proteinExistence type="inferred from homology"/>
<gene>
    <name evidence="5" type="primary">modA</name>
    <name evidence="5" type="ORF">SIN8267_02010</name>
</gene>
<name>A0ABN8EHN5_9GAMM</name>
<evidence type="ECO:0000256" key="4">
    <source>
        <dbReference type="SAM" id="SignalP"/>
    </source>
</evidence>
<sequence>MPNIACRLIALTLLLSVAMHSHGQSLRVAVAANFKPALELLQPEFERQTGIKLRLSAASSGVLFAQISHGAPFDVFLSADVDRAEALETLGLVVAGSRQTYAFGTIALISKQADRTQDELITDISNSAVGRLAIANPQTAPYGVAAQQLLSCWQQQAVFARAVRGNNIAQVMHYAATDTVDIAVIAQSLWPGFNRVVQQPWYLYPVPSDCYQPLEQQLVILQSSRNTAAAKRLVAFLLSAESQQVIAGQGYLQAQSQTR</sequence>
<dbReference type="PIRSF" id="PIRSF004846">
    <property type="entry name" value="ModA"/>
    <property type="match status" value="1"/>
</dbReference>
<keyword evidence="3 4" id="KW-0732">Signal</keyword>
<evidence type="ECO:0000256" key="3">
    <source>
        <dbReference type="ARBA" id="ARBA00022729"/>
    </source>
</evidence>
<protein>
    <submittedName>
        <fullName evidence="5">Molybdate-binding protein ModA</fullName>
    </submittedName>
</protein>
<keyword evidence="6" id="KW-1185">Reference proteome</keyword>
<reference evidence="5" key="1">
    <citation type="submission" date="2021-12" db="EMBL/GenBank/DDBJ databases">
        <authorList>
            <person name="Rodrigo-Torres L."/>
            <person name="Arahal R. D."/>
            <person name="Lucena T."/>
        </authorList>
    </citation>
    <scope>NUCLEOTIDE SEQUENCE</scope>
    <source>
        <strain evidence="5">CECT 8267</strain>
    </source>
</reference>
<evidence type="ECO:0000313" key="5">
    <source>
        <dbReference type="EMBL" id="CAH0991895.1"/>
    </source>
</evidence>